<organism evidence="3 4">
    <name type="scientific">Helicocarpus griseus UAMH5409</name>
    <dbReference type="NCBI Taxonomy" id="1447875"/>
    <lineage>
        <taxon>Eukaryota</taxon>
        <taxon>Fungi</taxon>
        <taxon>Dikarya</taxon>
        <taxon>Ascomycota</taxon>
        <taxon>Pezizomycotina</taxon>
        <taxon>Eurotiomycetes</taxon>
        <taxon>Eurotiomycetidae</taxon>
        <taxon>Onygenales</taxon>
        <taxon>Ajellomycetaceae</taxon>
        <taxon>Helicocarpus</taxon>
    </lineage>
</organism>
<dbReference type="Gene3D" id="2.170.260.10">
    <property type="entry name" value="paz domain"/>
    <property type="match status" value="1"/>
</dbReference>
<evidence type="ECO:0000313" key="3">
    <source>
        <dbReference type="EMBL" id="PGH12484.1"/>
    </source>
</evidence>
<feature type="region of interest" description="Disordered" evidence="1">
    <location>
        <begin position="1"/>
        <end position="82"/>
    </location>
</feature>
<comment type="caution">
    <text evidence="3">The sequence shown here is derived from an EMBL/GenBank/DDBJ whole genome shotgun (WGS) entry which is preliminary data.</text>
</comment>
<protein>
    <recommendedName>
        <fullName evidence="2">Piwi domain-containing protein</fullName>
    </recommendedName>
</protein>
<evidence type="ECO:0000256" key="1">
    <source>
        <dbReference type="SAM" id="MobiDB-lite"/>
    </source>
</evidence>
<dbReference type="GO" id="GO:0003723">
    <property type="term" value="F:RNA binding"/>
    <property type="evidence" value="ECO:0007669"/>
    <property type="project" value="InterPro"/>
</dbReference>
<dbReference type="Gene3D" id="3.40.50.2300">
    <property type="match status" value="1"/>
</dbReference>
<sequence>MSGQQPRGGARGRGYTDRGGGDRGGQRGGRGRGGHPIFDTQSGGRGRGAFRGDDRGRGNRGVFRGGRGGGSNNIKEVFSYPDGIIPTPDPKVKKVEDQYKGAAGPGKELSLESLSINRNFPLRPAYGTQGRPVLLWANYFEMISSSNLSLYRYKVEIKPEQDGKVPSGKKLKRIIELLLEEHFGNMPNRIATDYKATFVCRTALQIEKESFPVTYRLEDEDQAQANPRTYQVRVIAIGSVDVAPLLQYLSSPSTSTPLAAKEDIIQALNIVFGHHPKTDRNIMSVGANKHFPLGRSAESYNLNGGLTALRGFFVSVRAATSRLLVNIQVKATPCYTSGPLPEVMRSFMGNAGNSQMITKLHRFLKRVRVNVTHIPRKNKAGQVIMRIKTIEGLAAQGDGNGLPSPPIVPWLGAGPQTVQFFYEGKKDGAKPGQDPLAGKYVTVARYFETYYPHLPKLNNNLPVVNVGNKQRPIYLPAEVCEVLPGQPANAKLTPNQTQNMIKFAVKRPVENARSIVTNGSQALGVTPQLNAMLTGMGLTMSSKLITVPGRVLDSPTIIEYKGQHTKNPMNGGWNLQNVQFSLGSTVPSWTYLYFTNEYQENLKQHRRLIAENVEGFVRTARSQGLTIFAPGSSTEVVIPQGQTAEDVDLGREFAALRQQKVKLVLVILPFASSPIYNKVKTLGDIKEGIHTVCILARGLAKNSPQYFANVALKFNLKLGGANHRLPPSKLGIINDGKTMVVGIDVTHPAPGSAPNAPSIAGMVASVDKVLAQWPASIRLQGQARAEMVSDLNSMLQSRLHLWFNHNKGLPENILIYRDGVSEGQYGTVLEQELPLLRSACKAVYRADQTKKGLPKITIVIVGKRHNTRFYPIKEADADGSSNPNNGTVVDRGVTETRNWDFFLQAHTALHGTARPGHYYVILDEIFAGKKGSGKFASIADELEDLTHNLCYLFGRATKAVSICPPAYYADLVCERARRYLSHLYDVTPDTSVVSGAGDAASEPTAADVTVHSNLTNTMFYI</sequence>
<dbReference type="Gene3D" id="3.30.420.10">
    <property type="entry name" value="Ribonuclease H-like superfamily/Ribonuclease H"/>
    <property type="match status" value="1"/>
</dbReference>
<dbReference type="InterPro" id="IPR003165">
    <property type="entry name" value="Piwi"/>
</dbReference>
<dbReference type="STRING" id="1447875.A0A2B7XL64"/>
<dbReference type="InterPro" id="IPR036397">
    <property type="entry name" value="RNaseH_sf"/>
</dbReference>
<dbReference type="CDD" id="cd04657">
    <property type="entry name" value="Piwi_ago-like"/>
    <property type="match status" value="1"/>
</dbReference>
<dbReference type="SMART" id="SM01163">
    <property type="entry name" value="DUF1785"/>
    <property type="match status" value="1"/>
</dbReference>
<keyword evidence="4" id="KW-1185">Reference proteome</keyword>
<evidence type="ECO:0000259" key="2">
    <source>
        <dbReference type="PROSITE" id="PS50822"/>
    </source>
</evidence>
<dbReference type="Pfam" id="PF02170">
    <property type="entry name" value="PAZ"/>
    <property type="match status" value="1"/>
</dbReference>
<dbReference type="SMART" id="SM00950">
    <property type="entry name" value="Piwi"/>
    <property type="match status" value="1"/>
</dbReference>
<dbReference type="OrthoDB" id="10252740at2759"/>
<dbReference type="PANTHER" id="PTHR22891">
    <property type="entry name" value="EUKARYOTIC TRANSLATION INITIATION FACTOR 2C"/>
    <property type="match status" value="1"/>
</dbReference>
<dbReference type="Pfam" id="PF16486">
    <property type="entry name" value="ArgoN"/>
    <property type="match status" value="1"/>
</dbReference>
<dbReference type="SUPFAM" id="SSF53098">
    <property type="entry name" value="Ribonuclease H-like"/>
    <property type="match status" value="1"/>
</dbReference>
<dbReference type="InterPro" id="IPR014811">
    <property type="entry name" value="ArgoL1"/>
</dbReference>
<dbReference type="InterPro" id="IPR036085">
    <property type="entry name" value="PAZ_dom_sf"/>
</dbReference>
<dbReference type="Pfam" id="PF16488">
    <property type="entry name" value="ArgoL2"/>
    <property type="match status" value="1"/>
</dbReference>
<name>A0A2B7XL64_9EURO</name>
<dbReference type="InterPro" id="IPR012337">
    <property type="entry name" value="RNaseH-like_sf"/>
</dbReference>
<dbReference type="InterPro" id="IPR032474">
    <property type="entry name" value="Argonaute_N"/>
</dbReference>
<feature type="compositionally biased region" description="Basic and acidic residues" evidence="1">
    <location>
        <begin position="14"/>
        <end position="25"/>
    </location>
</feature>
<proteinExistence type="predicted"/>
<dbReference type="InterPro" id="IPR045246">
    <property type="entry name" value="Piwi_ago-like"/>
</dbReference>
<dbReference type="Pfam" id="PF02171">
    <property type="entry name" value="Piwi"/>
    <property type="match status" value="1"/>
</dbReference>
<feature type="domain" description="Piwi" evidence="2">
    <location>
        <begin position="663"/>
        <end position="981"/>
    </location>
</feature>
<dbReference type="EMBL" id="PDNB01000057">
    <property type="protein sequence ID" value="PGH12484.1"/>
    <property type="molecule type" value="Genomic_DNA"/>
</dbReference>
<reference evidence="3 4" key="1">
    <citation type="submission" date="2017-10" db="EMBL/GenBank/DDBJ databases">
        <title>Comparative genomics in systemic dimorphic fungi from Ajellomycetaceae.</title>
        <authorList>
            <person name="Munoz J.F."/>
            <person name="Mcewen J.G."/>
            <person name="Clay O.K."/>
            <person name="Cuomo C.A."/>
        </authorList>
    </citation>
    <scope>NUCLEOTIDE SEQUENCE [LARGE SCALE GENOMIC DNA]</scope>
    <source>
        <strain evidence="3 4">UAMH5409</strain>
    </source>
</reference>
<dbReference type="Pfam" id="PF08699">
    <property type="entry name" value="ArgoL1"/>
    <property type="match status" value="1"/>
</dbReference>
<dbReference type="InterPro" id="IPR032472">
    <property type="entry name" value="ArgoL2"/>
</dbReference>
<dbReference type="InterPro" id="IPR003100">
    <property type="entry name" value="PAZ_dom"/>
</dbReference>
<accession>A0A2B7XL64</accession>
<dbReference type="PROSITE" id="PS50822">
    <property type="entry name" value="PIWI"/>
    <property type="match status" value="1"/>
</dbReference>
<dbReference type="Proteomes" id="UP000223968">
    <property type="component" value="Unassembled WGS sequence"/>
</dbReference>
<dbReference type="AlphaFoldDB" id="A0A2B7XL64"/>
<dbReference type="CDD" id="cd02846">
    <property type="entry name" value="PAZ_argonaute_like"/>
    <property type="match status" value="1"/>
</dbReference>
<gene>
    <name evidence="3" type="ORF">AJ79_04228</name>
</gene>
<evidence type="ECO:0000313" key="4">
    <source>
        <dbReference type="Proteomes" id="UP000223968"/>
    </source>
</evidence>
<dbReference type="SUPFAM" id="SSF101690">
    <property type="entry name" value="PAZ domain"/>
    <property type="match status" value="1"/>
</dbReference>